<evidence type="ECO:0000313" key="2">
    <source>
        <dbReference type="Proteomes" id="UP001515500"/>
    </source>
</evidence>
<dbReference type="InterPro" id="IPR010800">
    <property type="entry name" value="GRP"/>
</dbReference>
<keyword evidence="2" id="KW-1185">Reference proteome</keyword>
<protein>
    <submittedName>
        <fullName evidence="3">Holotricin-3-like isoform X1</fullName>
    </submittedName>
</protein>
<proteinExistence type="predicted"/>
<dbReference type="Proteomes" id="UP001515500">
    <property type="component" value="Unplaced"/>
</dbReference>
<evidence type="ECO:0000313" key="3">
    <source>
        <dbReference type="RefSeq" id="XP_039119963.1"/>
    </source>
</evidence>
<gene>
    <name evidence="3" type="primary">LOC120256331</name>
</gene>
<feature type="signal peptide" evidence="1">
    <location>
        <begin position="1"/>
        <end position="27"/>
    </location>
</feature>
<feature type="chain" id="PRO_5044350321" evidence="1">
    <location>
        <begin position="28"/>
        <end position="100"/>
    </location>
</feature>
<dbReference type="AlphaFoldDB" id="A0AB40AY37"/>
<organism evidence="2 3">
    <name type="scientific">Dioscorea cayennensis subsp. rotundata</name>
    <name type="common">White Guinea yam</name>
    <name type="synonym">Dioscorea rotundata</name>
    <dbReference type="NCBI Taxonomy" id="55577"/>
    <lineage>
        <taxon>Eukaryota</taxon>
        <taxon>Viridiplantae</taxon>
        <taxon>Streptophyta</taxon>
        <taxon>Embryophyta</taxon>
        <taxon>Tracheophyta</taxon>
        <taxon>Spermatophyta</taxon>
        <taxon>Magnoliopsida</taxon>
        <taxon>Liliopsida</taxon>
        <taxon>Dioscoreales</taxon>
        <taxon>Dioscoreaceae</taxon>
        <taxon>Dioscorea</taxon>
    </lineage>
</organism>
<evidence type="ECO:0000256" key="1">
    <source>
        <dbReference type="SAM" id="SignalP"/>
    </source>
</evidence>
<keyword evidence="1" id="KW-0732">Signal</keyword>
<dbReference type="GeneID" id="120256331"/>
<dbReference type="PANTHER" id="PTHR37389:SF16">
    <property type="entry name" value="GLYCINE-RICH CELL WALL STRUCTURAL PROTEIN"/>
    <property type="match status" value="1"/>
</dbReference>
<reference evidence="3" key="1">
    <citation type="submission" date="2025-08" db="UniProtKB">
        <authorList>
            <consortium name="RefSeq"/>
        </authorList>
    </citation>
    <scope>IDENTIFICATION</scope>
</reference>
<dbReference type="Pfam" id="PF07172">
    <property type="entry name" value="GRP"/>
    <property type="match status" value="1"/>
</dbReference>
<dbReference type="RefSeq" id="XP_039119963.1">
    <property type="nucleotide sequence ID" value="XM_039264029.1"/>
</dbReference>
<accession>A0AB40AY37</accession>
<sequence>MAASKSLFVLIGLLGIILLLSFEVVSARELAQQTEEKANKEIYEEKNTYGGQGWLPGSGSGYGYGYQPGGGYFGGYQPGFGLGGPYFGGIPQGGYYGGHP</sequence>
<name>A0AB40AY37_DIOCR</name>
<dbReference type="PANTHER" id="PTHR37389">
    <property type="entry name" value="NODULIN-24"/>
    <property type="match status" value="1"/>
</dbReference>